<feature type="non-terminal residue" evidence="2">
    <location>
        <position position="1"/>
    </location>
</feature>
<sequence>DGAEAEADGAEDGQEKQEEEEEGSVVERPRGTFLFTPSDGPQMSVKCMRRDTEKISTVQCRLGWSGPKWLQMVQIMDKSWSIEDLRRAFQDSPKALSQALMDETLQRIVSQGVSSKAAAAMIREEVMRDWKG</sequence>
<name>A0ABN9QS64_9DINO</name>
<accession>A0ABN9QS64</accession>
<evidence type="ECO:0000256" key="1">
    <source>
        <dbReference type="SAM" id="MobiDB-lite"/>
    </source>
</evidence>
<keyword evidence="3" id="KW-1185">Reference proteome</keyword>
<dbReference type="EMBL" id="CAUYUJ010004043">
    <property type="protein sequence ID" value="CAK0807932.1"/>
    <property type="molecule type" value="Genomic_DNA"/>
</dbReference>
<comment type="caution">
    <text evidence="2">The sequence shown here is derived from an EMBL/GenBank/DDBJ whole genome shotgun (WGS) entry which is preliminary data.</text>
</comment>
<feature type="compositionally biased region" description="Acidic residues" evidence="1">
    <location>
        <begin position="1"/>
        <end position="24"/>
    </location>
</feature>
<feature type="region of interest" description="Disordered" evidence="1">
    <location>
        <begin position="1"/>
        <end position="44"/>
    </location>
</feature>
<proteinExistence type="predicted"/>
<evidence type="ECO:0000313" key="2">
    <source>
        <dbReference type="EMBL" id="CAK0807932.1"/>
    </source>
</evidence>
<organism evidence="2 3">
    <name type="scientific">Prorocentrum cordatum</name>
    <dbReference type="NCBI Taxonomy" id="2364126"/>
    <lineage>
        <taxon>Eukaryota</taxon>
        <taxon>Sar</taxon>
        <taxon>Alveolata</taxon>
        <taxon>Dinophyceae</taxon>
        <taxon>Prorocentrales</taxon>
        <taxon>Prorocentraceae</taxon>
        <taxon>Prorocentrum</taxon>
    </lineage>
</organism>
<dbReference type="Proteomes" id="UP001189429">
    <property type="component" value="Unassembled WGS sequence"/>
</dbReference>
<gene>
    <name evidence="2" type="ORF">PCOR1329_LOCUS13658</name>
</gene>
<protein>
    <submittedName>
        <fullName evidence="2">Uncharacterized protein</fullName>
    </submittedName>
</protein>
<reference evidence="2" key="1">
    <citation type="submission" date="2023-10" db="EMBL/GenBank/DDBJ databases">
        <authorList>
            <person name="Chen Y."/>
            <person name="Shah S."/>
            <person name="Dougan E. K."/>
            <person name="Thang M."/>
            <person name="Chan C."/>
        </authorList>
    </citation>
    <scope>NUCLEOTIDE SEQUENCE [LARGE SCALE GENOMIC DNA]</scope>
</reference>
<evidence type="ECO:0000313" key="3">
    <source>
        <dbReference type="Proteomes" id="UP001189429"/>
    </source>
</evidence>